<keyword evidence="5" id="KW-0805">Transcription regulation</keyword>
<dbReference type="Proteomes" id="UP001652661">
    <property type="component" value="Chromosome 3L"/>
</dbReference>
<dbReference type="PANTHER" id="PTHR24379:SF121">
    <property type="entry name" value="C2H2-TYPE DOMAIN-CONTAINING PROTEIN"/>
    <property type="match status" value="1"/>
</dbReference>
<dbReference type="PANTHER" id="PTHR24379">
    <property type="entry name" value="KRAB AND ZINC FINGER DOMAIN-CONTAINING"/>
    <property type="match status" value="1"/>
</dbReference>
<dbReference type="RefSeq" id="XP_017034110.1">
    <property type="nucleotide sequence ID" value="XM_017178621.3"/>
</dbReference>
<accession>A0A6P4IZU9</accession>
<evidence type="ECO:0000256" key="8">
    <source>
        <dbReference type="SAM" id="MobiDB-lite"/>
    </source>
</evidence>
<dbReference type="GO" id="GO:0008270">
    <property type="term" value="F:zinc ion binding"/>
    <property type="evidence" value="ECO:0007669"/>
    <property type="project" value="UniProtKB-KW"/>
</dbReference>
<evidence type="ECO:0000256" key="1">
    <source>
        <dbReference type="ARBA" id="ARBA00022723"/>
    </source>
</evidence>
<keyword evidence="4" id="KW-0862">Zinc</keyword>
<dbReference type="Pfam" id="PF00096">
    <property type="entry name" value="zf-C2H2"/>
    <property type="match status" value="1"/>
</dbReference>
<gene>
    <name evidence="11" type="primary">LOC108082998</name>
</gene>
<keyword evidence="10" id="KW-1185">Reference proteome</keyword>
<feature type="domain" description="C2H2-type" evidence="9">
    <location>
        <begin position="245"/>
        <end position="273"/>
    </location>
</feature>
<evidence type="ECO:0000256" key="5">
    <source>
        <dbReference type="ARBA" id="ARBA00023015"/>
    </source>
</evidence>
<dbReference type="InterPro" id="IPR013087">
    <property type="entry name" value="Znf_C2H2_type"/>
</dbReference>
<dbReference type="GeneID" id="108082998"/>
<dbReference type="PROSITE" id="PS50157">
    <property type="entry name" value="ZINC_FINGER_C2H2_2"/>
    <property type="match status" value="4"/>
</dbReference>
<name>A0A6P4IZU9_DROKI</name>
<dbReference type="Gene3D" id="3.30.160.60">
    <property type="entry name" value="Classic Zinc Finger"/>
    <property type="match status" value="1"/>
</dbReference>
<dbReference type="OrthoDB" id="8117402at2759"/>
<feature type="domain" description="C2H2-type" evidence="9">
    <location>
        <begin position="209"/>
        <end position="236"/>
    </location>
</feature>
<dbReference type="SUPFAM" id="SSF57667">
    <property type="entry name" value="beta-beta-alpha zinc fingers"/>
    <property type="match status" value="2"/>
</dbReference>
<sequence length="434" mass="50249">MSEERRCNLCREEQAMEVDLEKPMYKAVNQLLQKLFECYKIDISILGESSCICQACFDGVLHISESLKKWSRAQEGLKDTPLEIDDSKAFQVKLEVPSSDDEEEISPEKDDEMDEEAAPEKDDEMDVAEDKTIEATEETKTPQGEGPKGTPKKSDFFCVAIGHDGMVIAKLFKDNTKATRLMCSCCDQPYDNMLQIRSHNPMTRKSPTYYCGTCGANFQKPKQLADHEEAEDHKKPLTRHRDINFRCLKCDEMFSRFSDTIRHENSIHSSVQYSCPSCQMPFKYYGSFQKHLRYHNSTNHSPPDVYDCNYPNCSRRFRVWKRYVKHMNWHRGTGQMCPFVGCNVTTAPGNYMSHMRSHYKMAHCELEGKFMKLDPAQRVHPDGRKVPYTRRIVPGEKEEPPVERIKVNPDGEFISLPKQIVFRKGRYINVSEKN</sequence>
<feature type="region of interest" description="Disordered" evidence="8">
    <location>
        <begin position="89"/>
        <end position="152"/>
    </location>
</feature>
<evidence type="ECO:0000259" key="9">
    <source>
        <dbReference type="PROSITE" id="PS50157"/>
    </source>
</evidence>
<keyword evidence="1" id="KW-0479">Metal-binding</keyword>
<organism evidence="10 11">
    <name type="scientific">Drosophila kikkawai</name>
    <name type="common">Fruit fly</name>
    <dbReference type="NCBI Taxonomy" id="30033"/>
    <lineage>
        <taxon>Eukaryota</taxon>
        <taxon>Metazoa</taxon>
        <taxon>Ecdysozoa</taxon>
        <taxon>Arthropoda</taxon>
        <taxon>Hexapoda</taxon>
        <taxon>Insecta</taxon>
        <taxon>Pterygota</taxon>
        <taxon>Neoptera</taxon>
        <taxon>Endopterygota</taxon>
        <taxon>Diptera</taxon>
        <taxon>Brachycera</taxon>
        <taxon>Muscomorpha</taxon>
        <taxon>Ephydroidea</taxon>
        <taxon>Drosophilidae</taxon>
        <taxon>Drosophila</taxon>
        <taxon>Sophophora</taxon>
    </lineage>
</organism>
<evidence type="ECO:0000313" key="11">
    <source>
        <dbReference type="RefSeq" id="XP_017034110.1"/>
    </source>
</evidence>
<keyword evidence="3 7" id="KW-0863">Zinc-finger</keyword>
<reference evidence="11" key="1">
    <citation type="submission" date="2025-08" db="UniProtKB">
        <authorList>
            <consortium name="RefSeq"/>
        </authorList>
    </citation>
    <scope>IDENTIFICATION</scope>
    <source>
        <strain evidence="11">14028-0561.14</strain>
        <tissue evidence="11">Whole fly</tissue>
    </source>
</reference>
<evidence type="ECO:0000256" key="6">
    <source>
        <dbReference type="ARBA" id="ARBA00023163"/>
    </source>
</evidence>
<evidence type="ECO:0000313" key="10">
    <source>
        <dbReference type="Proteomes" id="UP001652661"/>
    </source>
</evidence>
<evidence type="ECO:0000256" key="4">
    <source>
        <dbReference type="ARBA" id="ARBA00022833"/>
    </source>
</evidence>
<keyword evidence="6" id="KW-0804">Transcription</keyword>
<dbReference type="PROSITE" id="PS00028">
    <property type="entry name" value="ZINC_FINGER_C2H2_1"/>
    <property type="match status" value="4"/>
</dbReference>
<feature type="compositionally biased region" description="Basic and acidic residues" evidence="8">
    <location>
        <begin position="128"/>
        <end position="140"/>
    </location>
</feature>
<dbReference type="InterPro" id="IPR036236">
    <property type="entry name" value="Znf_C2H2_sf"/>
</dbReference>
<evidence type="ECO:0000256" key="7">
    <source>
        <dbReference type="PROSITE-ProRule" id="PRU00042"/>
    </source>
</evidence>
<feature type="domain" description="C2H2-type" evidence="9">
    <location>
        <begin position="273"/>
        <end position="300"/>
    </location>
</feature>
<evidence type="ECO:0000256" key="3">
    <source>
        <dbReference type="ARBA" id="ARBA00022771"/>
    </source>
</evidence>
<feature type="compositionally biased region" description="Acidic residues" evidence="8">
    <location>
        <begin position="98"/>
        <end position="127"/>
    </location>
</feature>
<evidence type="ECO:0000256" key="2">
    <source>
        <dbReference type="ARBA" id="ARBA00022737"/>
    </source>
</evidence>
<protein>
    <submittedName>
        <fullName evidence="11">Zinc finger protein 79-like</fullName>
    </submittedName>
</protein>
<feature type="domain" description="C2H2-type" evidence="9">
    <location>
        <begin position="306"/>
        <end position="335"/>
    </location>
</feature>
<dbReference type="AlphaFoldDB" id="A0A6P4IZU9"/>
<dbReference type="SMART" id="SM00355">
    <property type="entry name" value="ZnF_C2H2"/>
    <property type="match status" value="5"/>
</dbReference>
<keyword evidence="2" id="KW-0677">Repeat</keyword>
<proteinExistence type="predicted"/>